<dbReference type="Gene3D" id="3.80.10.10">
    <property type="entry name" value="Ribonuclease Inhibitor"/>
    <property type="match status" value="1"/>
</dbReference>
<gene>
    <name evidence="2" type="ORF">V5799_008460</name>
</gene>
<dbReference type="EMBL" id="JARKHS020003835">
    <property type="protein sequence ID" value="KAK8785177.1"/>
    <property type="molecule type" value="Genomic_DNA"/>
</dbReference>
<keyword evidence="3" id="KW-1185">Reference proteome</keyword>
<reference evidence="2 3" key="1">
    <citation type="journal article" date="2023" name="Arcadia Sci">
        <title>De novo assembly of a long-read Amblyomma americanum tick genome.</title>
        <authorList>
            <person name="Chou S."/>
            <person name="Poskanzer K.E."/>
            <person name="Rollins M."/>
            <person name="Thuy-Boun P.S."/>
        </authorList>
    </citation>
    <scope>NUCLEOTIDE SEQUENCE [LARGE SCALE GENOMIC DNA]</scope>
    <source>
        <strain evidence="2">F_SG_1</strain>
        <tissue evidence="2">Salivary glands</tissue>
    </source>
</reference>
<evidence type="ECO:0000313" key="3">
    <source>
        <dbReference type="Proteomes" id="UP001321473"/>
    </source>
</evidence>
<dbReference type="InterPro" id="IPR032675">
    <property type="entry name" value="LRR_dom_sf"/>
</dbReference>
<feature type="transmembrane region" description="Helical" evidence="1">
    <location>
        <begin position="31"/>
        <end position="54"/>
    </location>
</feature>
<sequence length="427" mass="47714">MDALPFRENRWRPEYRVSGSFNPKWERGPNVAVAAAAACIAWAFGFLPAALAGVRQERRGLRSWLDYAVLLCAMANRSTSENGALPSDPEELAKQFGLALVGPFTGKALNHRLPCTATRRQTCHIVDQLDVWNEFLFDLGYQLREVRGTAGQLSISRFKAKQCPHRFQIALLHWLIATHSCICAFDYFCPPHKKDEADLCETLRRNTSIKIVTVPIWAMMTELHCTTVSNLRNLEELVFPGRGESSTTDVDLLTSLLRSSTSLSCLKISELRMRSEHADSFLKALPANFLKELSVNSSAISAASPSCRDEFADFLRNERKLTALTVKGMSNDSGLYLRILLDALVHNRSLLKVELENISPCPESADLLRKVAAKNKVLRILSLSVADAFKSKRGLLNCSATSFGENETLDELTLPLAVWDSDHWKLF</sequence>
<dbReference type="SUPFAM" id="SSF52047">
    <property type="entry name" value="RNI-like"/>
    <property type="match status" value="1"/>
</dbReference>
<comment type="caution">
    <text evidence="2">The sequence shown here is derived from an EMBL/GenBank/DDBJ whole genome shotgun (WGS) entry which is preliminary data.</text>
</comment>
<dbReference type="AlphaFoldDB" id="A0AAQ4FD77"/>
<keyword evidence="1" id="KW-0472">Membrane</keyword>
<proteinExistence type="predicted"/>
<evidence type="ECO:0000313" key="2">
    <source>
        <dbReference type="EMBL" id="KAK8785177.1"/>
    </source>
</evidence>
<accession>A0AAQ4FD77</accession>
<name>A0AAQ4FD77_AMBAM</name>
<keyword evidence="1" id="KW-0812">Transmembrane</keyword>
<keyword evidence="1" id="KW-1133">Transmembrane helix</keyword>
<organism evidence="2 3">
    <name type="scientific">Amblyomma americanum</name>
    <name type="common">Lone star tick</name>
    <dbReference type="NCBI Taxonomy" id="6943"/>
    <lineage>
        <taxon>Eukaryota</taxon>
        <taxon>Metazoa</taxon>
        <taxon>Ecdysozoa</taxon>
        <taxon>Arthropoda</taxon>
        <taxon>Chelicerata</taxon>
        <taxon>Arachnida</taxon>
        <taxon>Acari</taxon>
        <taxon>Parasitiformes</taxon>
        <taxon>Ixodida</taxon>
        <taxon>Ixodoidea</taxon>
        <taxon>Ixodidae</taxon>
        <taxon>Amblyomminae</taxon>
        <taxon>Amblyomma</taxon>
    </lineage>
</organism>
<evidence type="ECO:0000256" key="1">
    <source>
        <dbReference type="SAM" id="Phobius"/>
    </source>
</evidence>
<dbReference type="Proteomes" id="UP001321473">
    <property type="component" value="Unassembled WGS sequence"/>
</dbReference>
<protein>
    <submittedName>
        <fullName evidence="2">Uncharacterized protein</fullName>
    </submittedName>
</protein>